<dbReference type="Pfam" id="PF18741">
    <property type="entry name" value="MTES_1575"/>
    <property type="match status" value="1"/>
</dbReference>
<organism evidence="2 3">
    <name type="scientific">Acinetobacter kyonggiensis</name>
    <dbReference type="NCBI Taxonomy" id="595670"/>
    <lineage>
        <taxon>Bacteria</taxon>
        <taxon>Pseudomonadati</taxon>
        <taxon>Pseudomonadota</taxon>
        <taxon>Gammaproteobacteria</taxon>
        <taxon>Moraxellales</taxon>
        <taxon>Moraxellaceae</taxon>
        <taxon>Acinetobacter</taxon>
    </lineage>
</organism>
<gene>
    <name evidence="2" type="ORF">SAMN05421643_12439</name>
</gene>
<name>A0A1H3MAB4_9GAMM</name>
<proteinExistence type="predicted"/>
<dbReference type="InterPro" id="IPR049468">
    <property type="entry name" value="Restrct_endonuc-II-like_dom"/>
</dbReference>
<reference evidence="3" key="1">
    <citation type="submission" date="2016-10" db="EMBL/GenBank/DDBJ databases">
        <authorList>
            <person name="Varghese N."/>
            <person name="Submissions S."/>
        </authorList>
    </citation>
    <scope>NUCLEOTIDE SEQUENCE [LARGE SCALE GENOMIC DNA]</scope>
    <source>
        <strain evidence="3">ANC 5109</strain>
    </source>
</reference>
<evidence type="ECO:0000313" key="2">
    <source>
        <dbReference type="EMBL" id="SDY73129.1"/>
    </source>
</evidence>
<evidence type="ECO:0000313" key="3">
    <source>
        <dbReference type="Proteomes" id="UP000199035"/>
    </source>
</evidence>
<dbReference type="AlphaFoldDB" id="A0A1H3MAB4"/>
<dbReference type="Proteomes" id="UP000199035">
    <property type="component" value="Unassembled WGS sequence"/>
</dbReference>
<dbReference type="SUPFAM" id="SSF52980">
    <property type="entry name" value="Restriction endonuclease-like"/>
    <property type="match status" value="1"/>
</dbReference>
<evidence type="ECO:0000259" key="1">
    <source>
        <dbReference type="Pfam" id="PF18741"/>
    </source>
</evidence>
<dbReference type="STRING" id="595670.SAMN05421643_12439"/>
<dbReference type="EMBL" id="FNPK01000024">
    <property type="protein sequence ID" value="SDY73129.1"/>
    <property type="molecule type" value="Genomic_DNA"/>
</dbReference>
<dbReference type="InterPro" id="IPR011335">
    <property type="entry name" value="Restrct_endonuc-II-like"/>
</dbReference>
<keyword evidence="3" id="KW-1185">Reference proteome</keyword>
<accession>A0A1H3MAB4</accession>
<dbReference type="Gene3D" id="3.40.960.10">
    <property type="entry name" value="VSR Endonuclease"/>
    <property type="match status" value="1"/>
</dbReference>
<sequence>MGPPLASFEAKLDLCESEFEKSVFTTLHEMGYTVTPQIKVGSYRIDLVVESDGDQRLAVECDGDSYHGPEQWHDDMTRQRALERAGWTFWRCFASSWSIERENMIMSLKEKLDVMGIKPTHGMSSLIQDVEHKVWVDDESEMSAESDIDKDLLIV</sequence>
<feature type="domain" description="Restriction endonuclease type II-like" evidence="1">
    <location>
        <begin position="19"/>
        <end position="112"/>
    </location>
</feature>
<protein>
    <recommendedName>
        <fullName evidence="1">Restriction endonuclease type II-like domain-containing protein</fullName>
    </recommendedName>
</protein>